<dbReference type="InterPro" id="IPR013758">
    <property type="entry name" value="Topo_IIA_A/C_ab"/>
</dbReference>
<dbReference type="NCBIfam" id="TIGR01063">
    <property type="entry name" value="gyrA"/>
    <property type="match status" value="1"/>
</dbReference>
<dbReference type="SMART" id="SM00434">
    <property type="entry name" value="TOP4c"/>
    <property type="match status" value="1"/>
</dbReference>
<dbReference type="SUPFAM" id="SSF56719">
    <property type="entry name" value="Type II DNA topoisomerase"/>
    <property type="match status" value="1"/>
</dbReference>
<dbReference type="CDD" id="cd00187">
    <property type="entry name" value="TOP4c"/>
    <property type="match status" value="1"/>
</dbReference>
<evidence type="ECO:0000256" key="3">
    <source>
        <dbReference type="ARBA" id="ARBA00012895"/>
    </source>
</evidence>
<keyword evidence="4 7" id="KW-0799">Topoisomerase</keyword>
<dbReference type="Gene3D" id="2.120.10.90">
    <property type="entry name" value="DNA gyrase/topoisomerase IV, subunit A, C-terminal"/>
    <property type="match status" value="1"/>
</dbReference>
<dbReference type="InterPro" id="IPR006691">
    <property type="entry name" value="GyrA/parC_rep"/>
</dbReference>
<dbReference type="Pfam" id="PF00521">
    <property type="entry name" value="DNA_topoisoIV"/>
    <property type="match status" value="1"/>
</dbReference>
<dbReference type="AlphaFoldDB" id="B0BZD7"/>
<dbReference type="KEGG" id="amr:AM1_5737"/>
<feature type="domain" description="Topo IIA-type catalytic" evidence="8">
    <location>
        <begin position="39"/>
        <end position="511"/>
    </location>
</feature>
<dbReference type="PANTHER" id="PTHR43493">
    <property type="entry name" value="DNA GYRASE/TOPOISOMERASE SUBUNIT A"/>
    <property type="match status" value="1"/>
</dbReference>
<dbReference type="PROSITE" id="PS52040">
    <property type="entry name" value="TOPO_IIA"/>
    <property type="match status" value="1"/>
</dbReference>
<dbReference type="Gene3D" id="1.10.268.10">
    <property type="entry name" value="Topoisomerase, domain 3"/>
    <property type="match status" value="1"/>
</dbReference>
<dbReference type="InterPro" id="IPR002205">
    <property type="entry name" value="Topo_IIA_dom_A"/>
</dbReference>
<evidence type="ECO:0000256" key="2">
    <source>
        <dbReference type="ARBA" id="ARBA00008263"/>
    </source>
</evidence>
<dbReference type="InterPro" id="IPR013760">
    <property type="entry name" value="Topo_IIA-like_dom_sf"/>
</dbReference>
<dbReference type="RefSeq" id="WP_012165896.1">
    <property type="nucleotide sequence ID" value="NC_009925.1"/>
</dbReference>
<name>B0BZD7_ACAM1</name>
<dbReference type="Gene3D" id="3.90.199.10">
    <property type="entry name" value="Topoisomerase II, domain 5"/>
    <property type="match status" value="1"/>
</dbReference>
<keyword evidence="6 7" id="KW-0413">Isomerase</keyword>
<dbReference type="FunFam" id="1.10.268.10:FF:000001">
    <property type="entry name" value="DNA gyrase subunit A"/>
    <property type="match status" value="1"/>
</dbReference>
<feature type="active site" description="O-(5'-phospho-DNA)-tyrosine intermediate" evidence="7">
    <location>
        <position position="127"/>
    </location>
</feature>
<dbReference type="PANTHER" id="PTHR43493:SF5">
    <property type="entry name" value="DNA GYRASE SUBUNIT A, CHLOROPLASTIC_MITOCHONDRIAL"/>
    <property type="match status" value="1"/>
</dbReference>
<sequence>MSKQLNLLSSGKVIATALHTEMEQSYLEYAMSVIVGRALPDVRDGLKPVHRRILYAMHELGLTPDRPYRKCARVVGDVLGKYHPHGDQAVYDALVRLVQDFSSRYPLLAGHGNFGSVDNDPPAAMRYTETRLSPIGNQSLLEEIGESTVEFAANFDNSQQEPTVLPAQLPTLLLNGCSGIAVGMATNIPPHNLGEIVDALVALIDSPDMTLEKLMALVPGPDFPTGGEIVGKQGIIDAYTNGRGSITVRAVTSIEEIQPGRGRHRRPVIIVTELPYQVNKAGCIEKIASLINQGRIEGIADLRDESDREGMRIVIELKREAQPPAVLEQLYRLTPLQSNFGVIMLALVNGVPLQLSLKEVLQKFLDFREQTLTRRYQNQLEQAQSRQHLVEGLIKALDHLDDLIEILRHAPDGTTAKVQLKSQFQLSGSQADAILAMPMRRLTGLEQQNLRQEFDDLAQEIGDLERLLGNRHELLKALKKDLRALKKQYSDPRRTVIHGAAAKTEIFAAPVSDESVIVELNQRGYARCMRVSKRKNNAPDLSGELADVSTDLTIFRHTTELTTDLLLFTGSGKAYGVGLQSIPFTSSKGKGKPLVTLLPDSGRDDEIIARFLSTEISDTSQLILLSQQGKIKRLPMSEFAEMTSRGLGAAKIKSGDQLGWVVKAEQETNVAIATSSGRLLNIPITEIPEMGRTAQGNQVFRLRKQESIVGLAAVRDDADLLLISSKGYCKRLPIDLLRLGKVGDLGTQAMQFMIKSDGLIALLPANPNQDVIVLSNQERAARLNIETLPMWGQDGPGTQLLKTKRGEVLENTVVIPKADTEKET</sequence>
<evidence type="ECO:0000256" key="1">
    <source>
        <dbReference type="ARBA" id="ARBA00000185"/>
    </source>
</evidence>
<dbReference type="eggNOG" id="COG0188">
    <property type="taxonomic scope" value="Bacteria"/>
</dbReference>
<evidence type="ECO:0000259" key="8">
    <source>
        <dbReference type="PROSITE" id="PS52040"/>
    </source>
</evidence>
<dbReference type="Gene3D" id="3.30.1360.40">
    <property type="match status" value="1"/>
</dbReference>
<gene>
    <name evidence="9" type="primary">gyrA</name>
    <name evidence="9" type="ordered locus">AM1_5737</name>
</gene>
<dbReference type="HOGENOM" id="CLU_002977_6_1_3"/>
<comment type="catalytic activity">
    <reaction evidence="1 7">
        <text>ATP-dependent breakage, passage and rejoining of double-stranded DNA.</text>
        <dbReference type="EC" id="5.6.2.2"/>
    </reaction>
</comment>
<reference evidence="9 10" key="1">
    <citation type="journal article" date="2008" name="Proc. Natl. Acad. Sci. U.S.A.">
        <title>Niche adaptation and genome expansion in the chlorophyll d-producing cyanobacterium Acaryochloris marina.</title>
        <authorList>
            <person name="Swingley W.D."/>
            <person name="Chen M."/>
            <person name="Cheung P.C."/>
            <person name="Conrad A.L."/>
            <person name="Dejesa L.C."/>
            <person name="Hao J."/>
            <person name="Honchak B.M."/>
            <person name="Karbach L.E."/>
            <person name="Kurdoglu A."/>
            <person name="Lahiri S."/>
            <person name="Mastrian S.D."/>
            <person name="Miyashita H."/>
            <person name="Page L."/>
            <person name="Ramakrishna P."/>
            <person name="Satoh S."/>
            <person name="Sattley W.M."/>
            <person name="Shimada Y."/>
            <person name="Taylor H.L."/>
            <person name="Tomo T."/>
            <person name="Tsuchiya T."/>
            <person name="Wang Z.T."/>
            <person name="Raymond J."/>
            <person name="Mimuro M."/>
            <person name="Blankenship R.E."/>
            <person name="Touchman J.W."/>
        </authorList>
    </citation>
    <scope>NUCLEOTIDE SEQUENCE [LARGE SCALE GENOMIC DNA]</scope>
    <source>
        <strain evidence="10">MBIC 11017</strain>
    </source>
</reference>
<dbReference type="NCBIfam" id="NF004044">
    <property type="entry name" value="PRK05561.1"/>
    <property type="match status" value="1"/>
</dbReference>
<dbReference type="GO" id="GO:0003677">
    <property type="term" value="F:DNA binding"/>
    <property type="evidence" value="ECO:0007669"/>
    <property type="project" value="UniProtKB-UniRule"/>
</dbReference>
<dbReference type="GO" id="GO:0009330">
    <property type="term" value="C:DNA topoisomerase type II (double strand cut, ATP-hydrolyzing) complex"/>
    <property type="evidence" value="ECO:0007669"/>
    <property type="project" value="TreeGrafter"/>
</dbReference>
<dbReference type="FunFam" id="3.30.1360.40:FF:000002">
    <property type="entry name" value="DNA gyrase subunit A"/>
    <property type="match status" value="1"/>
</dbReference>
<organism evidence="9 10">
    <name type="scientific">Acaryochloris marina (strain MBIC 11017)</name>
    <dbReference type="NCBI Taxonomy" id="329726"/>
    <lineage>
        <taxon>Bacteria</taxon>
        <taxon>Bacillati</taxon>
        <taxon>Cyanobacteriota</taxon>
        <taxon>Cyanophyceae</taxon>
        <taxon>Acaryochloridales</taxon>
        <taxon>Acaryochloridaceae</taxon>
        <taxon>Acaryochloris</taxon>
    </lineage>
</organism>
<keyword evidence="10" id="KW-1185">Reference proteome</keyword>
<evidence type="ECO:0000256" key="7">
    <source>
        <dbReference type="PROSITE-ProRule" id="PRU01384"/>
    </source>
</evidence>
<evidence type="ECO:0000256" key="5">
    <source>
        <dbReference type="ARBA" id="ARBA00023125"/>
    </source>
</evidence>
<keyword evidence="5 7" id="KW-0238">DNA-binding</keyword>
<dbReference type="Pfam" id="PF03989">
    <property type="entry name" value="DNA_gyraseA_C"/>
    <property type="match status" value="4"/>
</dbReference>
<dbReference type="InterPro" id="IPR035516">
    <property type="entry name" value="Gyrase/topoIV_suA_C"/>
</dbReference>
<evidence type="ECO:0000313" key="10">
    <source>
        <dbReference type="Proteomes" id="UP000000268"/>
    </source>
</evidence>
<dbReference type="InterPro" id="IPR013757">
    <property type="entry name" value="Topo_IIA_A_a_sf"/>
</dbReference>
<dbReference type="OrthoDB" id="9806486at2"/>
<proteinExistence type="inferred from homology"/>
<dbReference type="FunFam" id="3.90.199.10:FF:000001">
    <property type="entry name" value="DNA gyrase subunit A"/>
    <property type="match status" value="1"/>
</dbReference>
<protein>
    <recommendedName>
        <fullName evidence="3">DNA topoisomerase (ATP-hydrolyzing)</fullName>
        <ecNumber evidence="3">5.6.2.2</ecNumber>
    </recommendedName>
</protein>
<dbReference type="InterPro" id="IPR050220">
    <property type="entry name" value="Type_II_DNA_Topoisomerases"/>
</dbReference>
<evidence type="ECO:0000256" key="4">
    <source>
        <dbReference type="ARBA" id="ARBA00023029"/>
    </source>
</evidence>
<dbReference type="SUPFAM" id="SSF101904">
    <property type="entry name" value="GyrA/ParC C-terminal domain-like"/>
    <property type="match status" value="1"/>
</dbReference>
<dbReference type="EMBL" id="CP000828">
    <property type="protein sequence ID" value="ABW30682.1"/>
    <property type="molecule type" value="Genomic_DNA"/>
</dbReference>
<dbReference type="GO" id="GO:0005737">
    <property type="term" value="C:cytoplasm"/>
    <property type="evidence" value="ECO:0007669"/>
    <property type="project" value="TreeGrafter"/>
</dbReference>
<comment type="similarity">
    <text evidence="2">Belongs to the type II topoisomerase GyrA/ParC subunit family.</text>
</comment>
<evidence type="ECO:0000256" key="6">
    <source>
        <dbReference type="ARBA" id="ARBA00023235"/>
    </source>
</evidence>
<dbReference type="GO" id="GO:0005524">
    <property type="term" value="F:ATP binding"/>
    <property type="evidence" value="ECO:0007669"/>
    <property type="project" value="InterPro"/>
</dbReference>
<dbReference type="GO" id="GO:0034335">
    <property type="term" value="F:DNA negative supercoiling activity"/>
    <property type="evidence" value="ECO:0007669"/>
    <property type="project" value="UniProtKB-ARBA"/>
</dbReference>
<accession>B0BZD7</accession>
<evidence type="ECO:0000313" key="9">
    <source>
        <dbReference type="EMBL" id="ABW30682.1"/>
    </source>
</evidence>
<dbReference type="GO" id="GO:0006265">
    <property type="term" value="P:DNA topological change"/>
    <property type="evidence" value="ECO:0007669"/>
    <property type="project" value="UniProtKB-UniRule"/>
</dbReference>
<dbReference type="EC" id="5.6.2.2" evidence="3"/>
<dbReference type="NCBIfam" id="NF004043">
    <property type="entry name" value="PRK05560.1"/>
    <property type="match status" value="1"/>
</dbReference>
<dbReference type="STRING" id="329726.AM1_5737"/>
<dbReference type="Proteomes" id="UP000000268">
    <property type="component" value="Chromosome"/>
</dbReference>